<evidence type="ECO:0000313" key="3">
    <source>
        <dbReference type="WBParaSite" id="ACRNAN_scaffold3213.g28765.t1"/>
    </source>
</evidence>
<dbReference type="AlphaFoldDB" id="A0A914DNQ8"/>
<sequence>MKTQFLIFSIFFFLATNATDCRDNGTHVICCIPPSLPLTGCGSFSICKENADGSLGTPVLLANGYVDVQNLAVNGCLTFTLTGQQFCGAYPLSG</sequence>
<organism evidence="2 3">
    <name type="scientific">Acrobeloides nanus</name>
    <dbReference type="NCBI Taxonomy" id="290746"/>
    <lineage>
        <taxon>Eukaryota</taxon>
        <taxon>Metazoa</taxon>
        <taxon>Ecdysozoa</taxon>
        <taxon>Nematoda</taxon>
        <taxon>Chromadorea</taxon>
        <taxon>Rhabditida</taxon>
        <taxon>Tylenchina</taxon>
        <taxon>Cephalobomorpha</taxon>
        <taxon>Cephaloboidea</taxon>
        <taxon>Cephalobidae</taxon>
        <taxon>Acrobeloides</taxon>
    </lineage>
</organism>
<feature type="signal peptide" evidence="1">
    <location>
        <begin position="1"/>
        <end position="21"/>
    </location>
</feature>
<evidence type="ECO:0000256" key="1">
    <source>
        <dbReference type="SAM" id="SignalP"/>
    </source>
</evidence>
<reference evidence="3" key="1">
    <citation type="submission" date="2022-11" db="UniProtKB">
        <authorList>
            <consortium name="WormBaseParasite"/>
        </authorList>
    </citation>
    <scope>IDENTIFICATION</scope>
</reference>
<feature type="chain" id="PRO_5037871019" evidence="1">
    <location>
        <begin position="22"/>
        <end position="94"/>
    </location>
</feature>
<name>A0A914DNQ8_9BILA</name>
<keyword evidence="1" id="KW-0732">Signal</keyword>
<accession>A0A914DNQ8</accession>
<protein>
    <submittedName>
        <fullName evidence="3">Uncharacterized protein</fullName>
    </submittedName>
</protein>
<proteinExistence type="predicted"/>
<evidence type="ECO:0000313" key="2">
    <source>
        <dbReference type="Proteomes" id="UP000887540"/>
    </source>
</evidence>
<keyword evidence="2" id="KW-1185">Reference proteome</keyword>
<dbReference type="WBParaSite" id="ACRNAN_scaffold3213.g28765.t1">
    <property type="protein sequence ID" value="ACRNAN_scaffold3213.g28765.t1"/>
    <property type="gene ID" value="ACRNAN_scaffold3213.g28765"/>
</dbReference>
<dbReference type="Proteomes" id="UP000887540">
    <property type="component" value="Unplaced"/>
</dbReference>